<keyword evidence="2" id="KW-1185">Reference proteome</keyword>
<accession>A0A5B7HDV6</accession>
<protein>
    <submittedName>
        <fullName evidence="1">Uncharacterized protein</fullName>
    </submittedName>
</protein>
<evidence type="ECO:0000313" key="1">
    <source>
        <dbReference type="EMBL" id="MPC68176.1"/>
    </source>
</evidence>
<reference evidence="1 2" key="1">
    <citation type="submission" date="2019-05" db="EMBL/GenBank/DDBJ databases">
        <title>Another draft genome of Portunus trituberculatus and its Hox gene families provides insights of decapod evolution.</title>
        <authorList>
            <person name="Jeong J.-H."/>
            <person name="Song I."/>
            <person name="Kim S."/>
            <person name="Choi T."/>
            <person name="Kim D."/>
            <person name="Ryu S."/>
            <person name="Kim W."/>
        </authorList>
    </citation>
    <scope>NUCLEOTIDE SEQUENCE [LARGE SCALE GENOMIC DNA]</scope>
    <source>
        <tissue evidence="1">Muscle</tissue>
    </source>
</reference>
<dbReference type="Proteomes" id="UP000324222">
    <property type="component" value="Unassembled WGS sequence"/>
</dbReference>
<organism evidence="1 2">
    <name type="scientific">Portunus trituberculatus</name>
    <name type="common">Swimming crab</name>
    <name type="synonym">Neptunus trituberculatus</name>
    <dbReference type="NCBI Taxonomy" id="210409"/>
    <lineage>
        <taxon>Eukaryota</taxon>
        <taxon>Metazoa</taxon>
        <taxon>Ecdysozoa</taxon>
        <taxon>Arthropoda</taxon>
        <taxon>Crustacea</taxon>
        <taxon>Multicrustacea</taxon>
        <taxon>Malacostraca</taxon>
        <taxon>Eumalacostraca</taxon>
        <taxon>Eucarida</taxon>
        <taxon>Decapoda</taxon>
        <taxon>Pleocyemata</taxon>
        <taxon>Brachyura</taxon>
        <taxon>Eubrachyura</taxon>
        <taxon>Portunoidea</taxon>
        <taxon>Portunidae</taxon>
        <taxon>Portuninae</taxon>
        <taxon>Portunus</taxon>
    </lineage>
</organism>
<dbReference type="AlphaFoldDB" id="A0A5B7HDV6"/>
<evidence type="ECO:0000313" key="2">
    <source>
        <dbReference type="Proteomes" id="UP000324222"/>
    </source>
</evidence>
<gene>
    <name evidence="1" type="ORF">E2C01_062373</name>
</gene>
<dbReference type="EMBL" id="VSRR010027425">
    <property type="protein sequence ID" value="MPC68176.1"/>
    <property type="molecule type" value="Genomic_DNA"/>
</dbReference>
<comment type="caution">
    <text evidence="1">The sequence shown here is derived from an EMBL/GenBank/DDBJ whole genome shotgun (WGS) entry which is preliminary data.</text>
</comment>
<sequence length="41" mass="4553">MVMGGPQVRAAARVGNMSFSQHYLESKSTVREVRPSMPCEK</sequence>
<name>A0A5B7HDV6_PORTR</name>
<proteinExistence type="predicted"/>